<keyword evidence="4 7" id="KW-0574">Periplasm</keyword>
<dbReference type="InterPro" id="IPR017937">
    <property type="entry name" value="Thioredoxin_CS"/>
</dbReference>
<reference evidence="11 12" key="1">
    <citation type="submission" date="2016-10" db="EMBL/GenBank/DDBJ databases">
        <title>Alkaliphiles isolated from bioreactors.</title>
        <authorList>
            <person name="Salah Z."/>
            <person name="Rout S.P."/>
            <person name="Humphreys P.N."/>
        </authorList>
    </citation>
    <scope>NUCLEOTIDE SEQUENCE [LARGE SCALE GENOMIC DNA]</scope>
    <source>
        <strain evidence="11 12">ZS02</strain>
    </source>
</reference>
<name>A0A1R1I344_9RHOO</name>
<organism evidence="11 12">
    <name type="scientific">Azonexus hydrophilus</name>
    <dbReference type="NCBI Taxonomy" id="418702"/>
    <lineage>
        <taxon>Bacteria</taxon>
        <taxon>Pseudomonadati</taxon>
        <taxon>Pseudomonadota</taxon>
        <taxon>Betaproteobacteria</taxon>
        <taxon>Rhodocyclales</taxon>
        <taxon>Azonexaceae</taxon>
        <taxon>Azonexus</taxon>
    </lineage>
</organism>
<dbReference type="EMBL" id="MTHD01000004">
    <property type="protein sequence ID" value="OMG53044.1"/>
    <property type="molecule type" value="Genomic_DNA"/>
</dbReference>
<dbReference type="Gene3D" id="3.40.30.10">
    <property type="entry name" value="Glutaredoxin"/>
    <property type="match status" value="1"/>
</dbReference>
<dbReference type="PROSITE" id="PS51352">
    <property type="entry name" value="THIOREDOXIN_2"/>
    <property type="match status" value="1"/>
</dbReference>
<keyword evidence="6" id="KW-0676">Redox-active center</keyword>
<evidence type="ECO:0000256" key="6">
    <source>
        <dbReference type="ARBA" id="ARBA00023284"/>
    </source>
</evidence>
<evidence type="ECO:0000256" key="2">
    <source>
        <dbReference type="ARBA" id="ARBA00005791"/>
    </source>
</evidence>
<evidence type="ECO:0000256" key="9">
    <source>
        <dbReference type="SAM" id="SignalP"/>
    </source>
</evidence>
<gene>
    <name evidence="11" type="ORF">BJN45_12470</name>
</gene>
<evidence type="ECO:0000256" key="3">
    <source>
        <dbReference type="ARBA" id="ARBA00022729"/>
    </source>
</evidence>
<dbReference type="GO" id="GO:0042597">
    <property type="term" value="C:periplasmic space"/>
    <property type="evidence" value="ECO:0007669"/>
    <property type="project" value="UniProtKB-SubCell"/>
</dbReference>
<keyword evidence="3 9" id="KW-0732">Signal</keyword>
<dbReference type="PROSITE" id="PS51318">
    <property type="entry name" value="TAT"/>
    <property type="match status" value="1"/>
</dbReference>
<dbReference type="SUPFAM" id="SSF52833">
    <property type="entry name" value="Thioredoxin-like"/>
    <property type="match status" value="1"/>
</dbReference>
<feature type="chain" id="PRO_5012187251" description="Thiol:disulfide interchange protein" evidence="9">
    <location>
        <begin position="23"/>
        <end position="214"/>
    </location>
</feature>
<dbReference type="InterPro" id="IPR023205">
    <property type="entry name" value="DsbA/DsbL"/>
</dbReference>
<dbReference type="InterPro" id="IPR013766">
    <property type="entry name" value="Thioredoxin_domain"/>
</dbReference>
<evidence type="ECO:0000256" key="4">
    <source>
        <dbReference type="ARBA" id="ARBA00022764"/>
    </source>
</evidence>
<dbReference type="InterPro" id="IPR001853">
    <property type="entry name" value="DSBA-like_thioredoxin_dom"/>
</dbReference>
<dbReference type="PIRSF" id="PIRSF001488">
    <property type="entry name" value="Tdi_protein"/>
    <property type="match status" value="1"/>
</dbReference>
<dbReference type="InterPro" id="IPR036249">
    <property type="entry name" value="Thioredoxin-like_sf"/>
</dbReference>
<proteinExistence type="inferred from homology"/>
<evidence type="ECO:0000256" key="5">
    <source>
        <dbReference type="ARBA" id="ARBA00023157"/>
    </source>
</evidence>
<evidence type="ECO:0000256" key="1">
    <source>
        <dbReference type="ARBA" id="ARBA00004418"/>
    </source>
</evidence>
<keyword evidence="5 7" id="KW-1015">Disulfide bond</keyword>
<dbReference type="GO" id="GO:0015036">
    <property type="term" value="F:disulfide oxidoreductase activity"/>
    <property type="evidence" value="ECO:0007669"/>
    <property type="project" value="UniProtKB-ARBA"/>
</dbReference>
<evidence type="ECO:0000313" key="11">
    <source>
        <dbReference type="EMBL" id="OMG53044.1"/>
    </source>
</evidence>
<protein>
    <recommendedName>
        <fullName evidence="7">Thiol:disulfide interchange protein</fullName>
    </recommendedName>
</protein>
<feature type="disulfide bond" description="Redox-active" evidence="8">
    <location>
        <begin position="59"/>
        <end position="62"/>
    </location>
</feature>
<dbReference type="OrthoDB" id="9784896at2"/>
<comment type="subcellular location">
    <subcellularLocation>
        <location evidence="1 7">Periplasm</location>
    </subcellularLocation>
</comment>
<dbReference type="CDD" id="cd03019">
    <property type="entry name" value="DsbA_DsbA"/>
    <property type="match status" value="1"/>
</dbReference>
<dbReference type="Proteomes" id="UP000187526">
    <property type="component" value="Unassembled WGS sequence"/>
</dbReference>
<feature type="domain" description="Thioredoxin" evidence="10">
    <location>
        <begin position="25"/>
        <end position="169"/>
    </location>
</feature>
<dbReference type="PANTHER" id="PTHR35891:SF3">
    <property type="entry name" value="THIOL:DISULFIDE INTERCHANGE PROTEIN DSBL"/>
    <property type="match status" value="1"/>
</dbReference>
<evidence type="ECO:0000256" key="7">
    <source>
        <dbReference type="PIRNR" id="PIRNR001488"/>
    </source>
</evidence>
<evidence type="ECO:0000256" key="8">
    <source>
        <dbReference type="PIRSR" id="PIRSR001488-1"/>
    </source>
</evidence>
<dbReference type="AlphaFoldDB" id="A0A1R1I344"/>
<dbReference type="Pfam" id="PF01323">
    <property type="entry name" value="DSBA"/>
    <property type="match status" value="1"/>
</dbReference>
<dbReference type="STRING" id="418702.BJN45_12470"/>
<comment type="caution">
    <text evidence="11">The sequence shown here is derived from an EMBL/GenBank/DDBJ whole genome shotgun (WGS) entry which is preliminary data.</text>
</comment>
<dbReference type="RefSeq" id="WP_076095701.1">
    <property type="nucleotide sequence ID" value="NZ_MTHD01000004.1"/>
</dbReference>
<dbReference type="PANTHER" id="PTHR35891">
    <property type="entry name" value="THIOL:DISULFIDE INTERCHANGE PROTEIN DSBA"/>
    <property type="match status" value="1"/>
</dbReference>
<comment type="similarity">
    <text evidence="2">Belongs to the thioredoxin family. DsbA subfamily.</text>
</comment>
<keyword evidence="12" id="KW-1185">Reference proteome</keyword>
<evidence type="ECO:0000313" key="12">
    <source>
        <dbReference type="Proteomes" id="UP000187526"/>
    </source>
</evidence>
<dbReference type="InterPro" id="IPR006311">
    <property type="entry name" value="TAT_signal"/>
</dbReference>
<dbReference type="InterPro" id="IPR050824">
    <property type="entry name" value="Thiol_disulfide_DsbA"/>
</dbReference>
<dbReference type="PROSITE" id="PS00194">
    <property type="entry name" value="THIOREDOXIN_1"/>
    <property type="match status" value="1"/>
</dbReference>
<sequence>MEFARRRFVSAALALGATMTVAGPLAAQTAGRDFTVLNPAQPTDDAAKIEVVEFFSYGCPHCADFNPLLTLWAAKLPADVVLRKVPVSFGRAAWGNAAKLFYALEVTGDLKRLEADVFKAIHQDRTNLFDEKTIVGWVSARGVDSKKFTDAFGSFGVQSKLRRGDQMAHAFKIEGVPALAVDGKFLIATLGFDQQLAVADKLIARVRSEKSGKK</sequence>
<accession>A0A1R1I344</accession>
<feature type="signal peptide" evidence="9">
    <location>
        <begin position="1"/>
        <end position="22"/>
    </location>
</feature>
<evidence type="ECO:0000259" key="10">
    <source>
        <dbReference type="PROSITE" id="PS51352"/>
    </source>
</evidence>